<dbReference type="PANTHER" id="PTHR11758">
    <property type="entry name" value="40S RIBOSOMAL PROTEIN S15A"/>
    <property type="match status" value="1"/>
</dbReference>
<proteinExistence type="inferred from homology"/>
<evidence type="ECO:0000313" key="5">
    <source>
        <dbReference type="Proteomes" id="UP000828251"/>
    </source>
</evidence>
<dbReference type="SUPFAM" id="SSF56047">
    <property type="entry name" value="Ribosomal protein S8"/>
    <property type="match status" value="1"/>
</dbReference>
<keyword evidence="5" id="KW-1185">Reference proteome</keyword>
<comment type="caution">
    <text evidence="4">The sequence shown here is derived from an EMBL/GenBank/DDBJ whole genome shotgun (WGS) entry which is preliminary data.</text>
</comment>
<comment type="similarity">
    <text evidence="1">Belongs to the universal ribosomal protein uS8 family.</text>
</comment>
<evidence type="ECO:0000313" key="4">
    <source>
        <dbReference type="EMBL" id="KAH1107957.1"/>
    </source>
</evidence>
<dbReference type="FunFam" id="3.30.1370.30:FF:000001">
    <property type="entry name" value="40S ribosomal protein S15a"/>
    <property type="match status" value="1"/>
</dbReference>
<dbReference type="AlphaFoldDB" id="A0A9D3W467"/>
<evidence type="ECO:0000256" key="2">
    <source>
        <dbReference type="ARBA" id="ARBA00022980"/>
    </source>
</evidence>
<evidence type="ECO:0000256" key="1">
    <source>
        <dbReference type="ARBA" id="ARBA00006471"/>
    </source>
</evidence>
<dbReference type="Gene3D" id="3.30.1490.10">
    <property type="match status" value="1"/>
</dbReference>
<sequence>MDRPYQFWVNSQLVDFPGLSGLALEAFILFNSFHSSQTTRRHGCHFWFQQLGFGRMVRVSILNDALKSMYNAKKRGKRQVMIRPSSKVIIKFLLVMQKHDYIGEFEYVDDHRAGKIVVELNGRLNKCGVINPRFDASVKEIEGWTARLLPST</sequence>
<dbReference type="GO" id="GO:0005840">
    <property type="term" value="C:ribosome"/>
    <property type="evidence" value="ECO:0007669"/>
    <property type="project" value="UniProtKB-KW"/>
</dbReference>
<evidence type="ECO:0000256" key="3">
    <source>
        <dbReference type="ARBA" id="ARBA00023274"/>
    </source>
</evidence>
<dbReference type="GO" id="GO:0006412">
    <property type="term" value="P:translation"/>
    <property type="evidence" value="ECO:0007669"/>
    <property type="project" value="InterPro"/>
</dbReference>
<dbReference type="InterPro" id="IPR000630">
    <property type="entry name" value="Ribosomal_uS8"/>
</dbReference>
<protein>
    <recommendedName>
        <fullName evidence="6">30S ribosomal protein S8, chloroplastic</fullName>
    </recommendedName>
</protein>
<dbReference type="Pfam" id="PF00410">
    <property type="entry name" value="Ribosomal_S8"/>
    <property type="match status" value="1"/>
</dbReference>
<keyword evidence="2" id="KW-0689">Ribosomal protein</keyword>
<reference evidence="4 5" key="1">
    <citation type="journal article" date="2021" name="Plant Biotechnol. J.">
        <title>Multi-omics assisted identification of the key and species-specific regulatory components of drought-tolerant mechanisms in Gossypium stocksii.</title>
        <authorList>
            <person name="Yu D."/>
            <person name="Ke L."/>
            <person name="Zhang D."/>
            <person name="Wu Y."/>
            <person name="Sun Y."/>
            <person name="Mei J."/>
            <person name="Sun J."/>
            <person name="Sun Y."/>
        </authorList>
    </citation>
    <scope>NUCLEOTIDE SEQUENCE [LARGE SCALE GENOMIC DNA]</scope>
    <source>
        <strain evidence="5">cv. E1</strain>
        <tissue evidence="4">Leaf</tissue>
    </source>
</reference>
<dbReference type="Proteomes" id="UP000828251">
    <property type="component" value="Unassembled WGS sequence"/>
</dbReference>
<name>A0A9D3W467_9ROSI</name>
<accession>A0A9D3W467</accession>
<dbReference type="GO" id="GO:1990904">
    <property type="term" value="C:ribonucleoprotein complex"/>
    <property type="evidence" value="ECO:0007669"/>
    <property type="project" value="UniProtKB-KW"/>
</dbReference>
<dbReference type="GO" id="GO:0003735">
    <property type="term" value="F:structural constituent of ribosome"/>
    <property type="evidence" value="ECO:0007669"/>
    <property type="project" value="InterPro"/>
</dbReference>
<dbReference type="OrthoDB" id="10250260at2759"/>
<dbReference type="EMBL" id="JAIQCV010000004">
    <property type="protein sequence ID" value="KAH1107957.1"/>
    <property type="molecule type" value="Genomic_DNA"/>
</dbReference>
<gene>
    <name evidence="4" type="ORF">J1N35_011725</name>
</gene>
<dbReference type="InterPro" id="IPR035987">
    <property type="entry name" value="Ribosomal_uS8_sf"/>
</dbReference>
<organism evidence="4 5">
    <name type="scientific">Gossypium stocksii</name>
    <dbReference type="NCBI Taxonomy" id="47602"/>
    <lineage>
        <taxon>Eukaryota</taxon>
        <taxon>Viridiplantae</taxon>
        <taxon>Streptophyta</taxon>
        <taxon>Embryophyta</taxon>
        <taxon>Tracheophyta</taxon>
        <taxon>Spermatophyta</taxon>
        <taxon>Magnoliopsida</taxon>
        <taxon>eudicotyledons</taxon>
        <taxon>Gunneridae</taxon>
        <taxon>Pentapetalae</taxon>
        <taxon>rosids</taxon>
        <taxon>malvids</taxon>
        <taxon>Malvales</taxon>
        <taxon>Malvaceae</taxon>
        <taxon>Malvoideae</taxon>
        <taxon>Gossypium</taxon>
    </lineage>
</organism>
<keyword evidence="3" id="KW-0687">Ribonucleoprotein</keyword>
<evidence type="ECO:0008006" key="6">
    <source>
        <dbReference type="Google" id="ProtNLM"/>
    </source>
</evidence>
<dbReference type="Gene3D" id="3.30.1370.30">
    <property type="match status" value="1"/>
</dbReference>